<proteinExistence type="predicted"/>
<dbReference type="EMBL" id="JAFJYH010000019">
    <property type="protein sequence ID" value="KAG4424568.1"/>
    <property type="molecule type" value="Genomic_DNA"/>
</dbReference>
<organism evidence="1 2">
    <name type="scientific">Cadophora malorum</name>
    <dbReference type="NCBI Taxonomy" id="108018"/>
    <lineage>
        <taxon>Eukaryota</taxon>
        <taxon>Fungi</taxon>
        <taxon>Dikarya</taxon>
        <taxon>Ascomycota</taxon>
        <taxon>Pezizomycotina</taxon>
        <taxon>Leotiomycetes</taxon>
        <taxon>Helotiales</taxon>
        <taxon>Ploettnerulaceae</taxon>
        <taxon>Cadophora</taxon>
    </lineage>
</organism>
<accession>A0A8H8BUX2</accession>
<reference evidence="1" key="1">
    <citation type="submission" date="2021-02" db="EMBL/GenBank/DDBJ databases">
        <title>Genome sequence Cadophora malorum strain M34.</title>
        <authorList>
            <person name="Stefanovic E."/>
            <person name="Vu D."/>
            <person name="Scully C."/>
            <person name="Dijksterhuis J."/>
            <person name="Roader J."/>
            <person name="Houbraken J."/>
        </authorList>
    </citation>
    <scope>NUCLEOTIDE SEQUENCE</scope>
    <source>
        <strain evidence="1">M34</strain>
    </source>
</reference>
<comment type="caution">
    <text evidence="1">The sequence shown here is derived from an EMBL/GenBank/DDBJ whole genome shotgun (WGS) entry which is preliminary data.</text>
</comment>
<protein>
    <submittedName>
        <fullName evidence="1">Uncharacterized protein</fullName>
    </submittedName>
</protein>
<dbReference type="AlphaFoldDB" id="A0A8H8BUX2"/>
<evidence type="ECO:0000313" key="1">
    <source>
        <dbReference type="EMBL" id="KAG4424568.1"/>
    </source>
</evidence>
<dbReference type="Proteomes" id="UP000664132">
    <property type="component" value="Unassembled WGS sequence"/>
</dbReference>
<sequence>MSTPTCDVLTEVQAIEYFKNLLELRRLLSIYPVSPATRDPTILALTTSTSKTEHHWIRHPSIIANPTGEGARLGEVLVHYMNNLDLMADEKKYLRLETCSIFAAAQATAYFDVLIELHSLIHTRAPHIHTNEYDLTPGEHTLLLSIINVEKSWTSKAQLMYNPVGEGFALAEMLFQLSADLAGDEDKRYFLQMYFQSHFKFGMEEIAKSINVRMEIDMDLDMDDSGKDEQWMAAIMEFYETAAGRWAELETQWKMEGLKIGEESTVTDKEHIELQKWISGYARELWAIN</sequence>
<gene>
    <name evidence="1" type="ORF">IFR04_002278</name>
</gene>
<keyword evidence="2" id="KW-1185">Reference proteome</keyword>
<evidence type="ECO:0000313" key="2">
    <source>
        <dbReference type="Proteomes" id="UP000664132"/>
    </source>
</evidence>
<name>A0A8H8BUX2_9HELO</name>